<dbReference type="PANTHER" id="PTHR24223:SF108">
    <property type="entry name" value="ABC TRANSPORTER C FAMILY MEMBER 8"/>
    <property type="match status" value="1"/>
</dbReference>
<dbReference type="InterPro" id="IPR050173">
    <property type="entry name" value="ABC_transporter_C-like"/>
</dbReference>
<gene>
    <name evidence="16" type="ORF">G2W53_000369</name>
</gene>
<dbReference type="EC" id="7.6.2.2" evidence="3"/>
<evidence type="ECO:0000256" key="1">
    <source>
        <dbReference type="ARBA" id="ARBA00004141"/>
    </source>
</evidence>
<reference evidence="16" key="1">
    <citation type="submission" date="2020-09" db="EMBL/GenBank/DDBJ databases">
        <title>Genome-Enabled Discovery of Anthraquinone Biosynthesis in Senna tora.</title>
        <authorList>
            <person name="Kang S.-H."/>
            <person name="Pandey R.P."/>
            <person name="Lee C.-M."/>
            <person name="Sim J.-S."/>
            <person name="Jeong J.-T."/>
            <person name="Choi B.-S."/>
            <person name="Jung M."/>
            <person name="Ginzburg D."/>
            <person name="Zhao K."/>
            <person name="Won S.Y."/>
            <person name="Oh T.-J."/>
            <person name="Yu Y."/>
            <person name="Kim N.-H."/>
            <person name="Lee O.R."/>
            <person name="Lee T.-H."/>
            <person name="Bashyal P."/>
            <person name="Kim T.-S."/>
            <person name="Lee W.-H."/>
            <person name="Kawkins C."/>
            <person name="Kim C.-K."/>
            <person name="Kim J.S."/>
            <person name="Ahn B.O."/>
            <person name="Rhee S.Y."/>
            <person name="Sohng J.K."/>
        </authorList>
    </citation>
    <scope>NUCLEOTIDE SEQUENCE</scope>
    <source>
        <tissue evidence="16">Leaf</tissue>
    </source>
</reference>
<evidence type="ECO:0000256" key="7">
    <source>
        <dbReference type="ARBA" id="ARBA00022741"/>
    </source>
</evidence>
<dbReference type="Pfam" id="PF00664">
    <property type="entry name" value="ABC_membrane"/>
    <property type="match status" value="2"/>
</dbReference>
<evidence type="ECO:0000256" key="11">
    <source>
        <dbReference type="ARBA" id="ARBA00023136"/>
    </source>
</evidence>
<dbReference type="SUPFAM" id="SSF52540">
    <property type="entry name" value="P-loop containing nucleoside triphosphate hydrolases"/>
    <property type="match status" value="2"/>
</dbReference>
<dbReference type="InterPro" id="IPR017871">
    <property type="entry name" value="ABC_transporter-like_CS"/>
</dbReference>
<evidence type="ECO:0000256" key="10">
    <source>
        <dbReference type="ARBA" id="ARBA00022989"/>
    </source>
</evidence>
<comment type="catalytic activity">
    <reaction evidence="12">
        <text>ATP + H2O + xenobioticSide 1 = ADP + phosphate + xenobioticSide 2.</text>
        <dbReference type="EC" id="7.6.2.2"/>
    </reaction>
</comment>
<dbReference type="PANTHER" id="PTHR24223">
    <property type="entry name" value="ATP-BINDING CASSETTE SUB-FAMILY C"/>
    <property type="match status" value="1"/>
</dbReference>
<dbReference type="GO" id="GO:0016887">
    <property type="term" value="F:ATP hydrolysis activity"/>
    <property type="evidence" value="ECO:0007669"/>
    <property type="project" value="InterPro"/>
</dbReference>
<feature type="transmembrane region" description="Helical" evidence="13">
    <location>
        <begin position="441"/>
        <end position="462"/>
    </location>
</feature>
<keyword evidence="7" id="KW-0547">Nucleotide-binding</keyword>
<feature type="transmembrane region" description="Helical" evidence="13">
    <location>
        <begin position="1062"/>
        <end position="1085"/>
    </location>
</feature>
<dbReference type="GO" id="GO:0005524">
    <property type="term" value="F:ATP binding"/>
    <property type="evidence" value="ECO:0007669"/>
    <property type="project" value="UniProtKB-KW"/>
</dbReference>
<dbReference type="CDD" id="cd18580">
    <property type="entry name" value="ABC_6TM_ABCC_D2"/>
    <property type="match status" value="1"/>
</dbReference>
<comment type="subcellular location">
    <subcellularLocation>
        <location evidence="1">Membrane</location>
        <topology evidence="1">Multi-pass membrane protein</topology>
    </subcellularLocation>
</comment>
<evidence type="ECO:0000256" key="4">
    <source>
        <dbReference type="ARBA" id="ARBA00022448"/>
    </source>
</evidence>
<keyword evidence="4" id="KW-0813">Transport</keyword>
<evidence type="ECO:0000256" key="8">
    <source>
        <dbReference type="ARBA" id="ARBA00022840"/>
    </source>
</evidence>
<evidence type="ECO:0000256" key="9">
    <source>
        <dbReference type="ARBA" id="ARBA00022967"/>
    </source>
</evidence>
<feature type="transmembrane region" description="Helical" evidence="13">
    <location>
        <begin position="1020"/>
        <end position="1042"/>
    </location>
</feature>
<dbReference type="GO" id="GO:0016020">
    <property type="term" value="C:membrane"/>
    <property type="evidence" value="ECO:0007669"/>
    <property type="project" value="UniProtKB-SubCell"/>
</dbReference>
<evidence type="ECO:0000313" key="16">
    <source>
        <dbReference type="EMBL" id="KAF7843464.1"/>
    </source>
</evidence>
<feature type="transmembrane region" description="Helical" evidence="13">
    <location>
        <begin position="823"/>
        <end position="847"/>
    </location>
</feature>
<dbReference type="SUPFAM" id="SSF90123">
    <property type="entry name" value="ABC transporter transmembrane region"/>
    <property type="match status" value="2"/>
</dbReference>
<dbReference type="SMART" id="SM00382">
    <property type="entry name" value="AAA"/>
    <property type="match status" value="2"/>
</dbReference>
<protein>
    <recommendedName>
        <fullName evidence="3">ABC-type xenobiotic transporter</fullName>
        <ecNumber evidence="3">7.6.2.2</ecNumber>
    </recommendedName>
</protein>
<evidence type="ECO:0000259" key="15">
    <source>
        <dbReference type="PROSITE" id="PS50929"/>
    </source>
</evidence>
<keyword evidence="6" id="KW-0677">Repeat</keyword>
<dbReference type="GO" id="GO:0008559">
    <property type="term" value="F:ABC-type xenobiotic transporter activity"/>
    <property type="evidence" value="ECO:0007669"/>
    <property type="project" value="UniProtKB-EC"/>
</dbReference>
<evidence type="ECO:0000256" key="12">
    <source>
        <dbReference type="ARBA" id="ARBA00034018"/>
    </source>
</evidence>
<dbReference type="InterPro" id="IPR044746">
    <property type="entry name" value="ABCC_6TM_D1"/>
</dbReference>
<dbReference type="FunFam" id="3.40.50.300:FF:000508">
    <property type="entry name" value="ABC transporter C family member 5"/>
    <property type="match status" value="1"/>
</dbReference>
<evidence type="ECO:0000256" key="2">
    <source>
        <dbReference type="ARBA" id="ARBA00009726"/>
    </source>
</evidence>
<dbReference type="InterPro" id="IPR003593">
    <property type="entry name" value="AAA+_ATPase"/>
</dbReference>
<dbReference type="Gene3D" id="1.20.1560.10">
    <property type="entry name" value="ABC transporter type 1, transmembrane domain"/>
    <property type="match status" value="2"/>
</dbReference>
<keyword evidence="8" id="KW-0067">ATP-binding</keyword>
<dbReference type="EMBL" id="JAAIUW010000001">
    <property type="protein sequence ID" value="KAF7843464.1"/>
    <property type="molecule type" value="Genomic_DNA"/>
</dbReference>
<feature type="domain" description="ABC transmembrane type-1" evidence="15">
    <location>
        <begin position="220"/>
        <end position="497"/>
    </location>
</feature>
<dbReference type="FunFam" id="1.20.1560.10:FF:000003">
    <property type="entry name" value="ABC transporter C family member 10"/>
    <property type="match status" value="1"/>
</dbReference>
<dbReference type="Pfam" id="PF00005">
    <property type="entry name" value="ABC_tran"/>
    <property type="match status" value="2"/>
</dbReference>
<sequence>MNLEPSCGGLVAGLLEIPGLGLDSERGRGFLLVFFCAIIHGPKASSPTSTLLSPIACLWMVGVSQYGFRLHRSSVDHLQLQSFLHPSSFSCCCALIGLSLQLRAHYPFRQIASSEHSQSNTMFEPLLHHEKVKNSQTTLSQANFFSRFTFSWINPVLSLGHSKALSLENIPPLESQDKADTSYQKFAKAWDSLLPKGSSNKNLVIRAILKVFLKENISTVISAFARSTSAALSPLLIYAFVKYNNSERNLYEGLGLFGLLFLSRMVESLCQRHWFFSSRRSGMRMRSALMVAAYEKLLNLSSLGRSRHSSGEIVNCIAVDAYRMGESLWWFHSGWSFALQLVLAIVVLFCVVGLGALPGLVLLLISALLNVPFAMKLKKCQSEVLVSQDQRLRATSEILNNIKIIKLQSWEDKFKGSVESLRDEEFKWVSETQFTKAYGSVLYFISPTIICAVIFLGCALFESATLNAATIFTVFATMRSMGEPVRFIPEALSVMVQTKISLDRLNAFLLEDETKSDDEKTRKSSLPYSDNSVEIKAADFRWDQESLTPSLRCINLAIKRGQKIAVCGPVGAGKSSVLHAILGEMPNTSGTVKVHGTIAYVSQTSWIQSGTIRDNILFGKSLEEAQYENAIKACALDKDISGFKHGDLTEIGQRGINLSGGQKQRIQLARAVYDDADIYLLDDPFSAVDAHTSSVLFHECVMTALREKTVILVTHQVEFLSEVDNIMVIEGGCIAEAGSYEELMASGTTFEQLIAAHKDAMTGLSDLHQNQEELREVDIINTQERHYEGEVGEAIQLTQEEQREMGSAVWKMFLDYVVISKGLLLLCLSLISLVGVAVFLAASSYWLAIATQSPKITKVMMVGVYTGLSIPSAVFVYLRSLFVAHLGLKASKAFFSGFNSAIFNAPMSFFDSTPVGRIITRASSDLSTLDFDIPFATVNAPHTAVELLVGIVIMAYATWEVLIVAAAAAVAAIYIMGYYQVSARELVRINGITKAPVVSCTAETLAGVVTIRAFKMVDRFFLSFLHLVDIDATLFLHTNAAMEWLLLRMEMLQNLILFTEALLILFLPKGYVTSGLVGFSMSYALSSTRTQIFFTQWACKLSNYIISAERIKQFMLIPQEPPKVVEDKRPSPSWPSKGRIELQDLKVKYRPNSPPVLKGITCTFREGARIGIVGRTGSGKSTLISSLFRLVEPASGKILIDEINICSIGLKDLRMRLSIIPQEPTLFRGSVRTNLDPLGQFSDDEIWKTLEKCQLKEAISSLPNLLDSSVNDEGDNWSVGQRQLFCLGRVLLRRNRILVLDEATASIDSATDAILQRVIREEFSECTIITVAHRVPTVLDSDMVMVLSYGKIVEYDEPSKLLEANSSSFSKLVAEYWSSSRKNP</sequence>
<feature type="transmembrane region" description="Helical" evidence="13">
    <location>
        <begin position="947"/>
        <end position="975"/>
    </location>
</feature>
<dbReference type="CDD" id="cd18579">
    <property type="entry name" value="ABC_6TM_ABCC_D1"/>
    <property type="match status" value="1"/>
</dbReference>
<feature type="domain" description="ABC transporter" evidence="14">
    <location>
        <begin position="535"/>
        <end position="756"/>
    </location>
</feature>
<dbReference type="InterPro" id="IPR011527">
    <property type="entry name" value="ABC1_TM_dom"/>
</dbReference>
<feature type="transmembrane region" description="Helical" evidence="13">
    <location>
        <begin position="859"/>
        <end position="878"/>
    </location>
</feature>
<dbReference type="InterPro" id="IPR027417">
    <property type="entry name" value="P-loop_NTPase"/>
</dbReference>
<dbReference type="Proteomes" id="UP000634136">
    <property type="component" value="Unassembled WGS sequence"/>
</dbReference>
<proteinExistence type="inferred from homology"/>
<dbReference type="PROSITE" id="PS50929">
    <property type="entry name" value="ABC_TM1F"/>
    <property type="match status" value="2"/>
</dbReference>
<name>A0A835CIE6_9FABA</name>
<keyword evidence="17" id="KW-1185">Reference proteome</keyword>
<evidence type="ECO:0000256" key="5">
    <source>
        <dbReference type="ARBA" id="ARBA00022692"/>
    </source>
</evidence>
<feature type="domain" description="ABC transmembrane type-1" evidence="15">
    <location>
        <begin position="828"/>
        <end position="1085"/>
    </location>
</feature>
<dbReference type="FunFam" id="1.20.1560.10:FF:000002">
    <property type="entry name" value="ABC transporter C family member 5"/>
    <property type="match status" value="1"/>
</dbReference>
<evidence type="ECO:0000256" key="6">
    <source>
        <dbReference type="ARBA" id="ARBA00022737"/>
    </source>
</evidence>
<accession>A0A835CIE6</accession>
<dbReference type="InterPro" id="IPR044726">
    <property type="entry name" value="ABCC_6TM_D2"/>
</dbReference>
<evidence type="ECO:0000259" key="14">
    <source>
        <dbReference type="PROSITE" id="PS50893"/>
    </source>
</evidence>
<dbReference type="Gene3D" id="3.40.50.300">
    <property type="entry name" value="P-loop containing nucleotide triphosphate hydrolases"/>
    <property type="match status" value="2"/>
</dbReference>
<comment type="caution">
    <text evidence="16">The sequence shown here is derived from an EMBL/GenBank/DDBJ whole genome shotgun (WGS) entry which is preliminary data.</text>
</comment>
<dbReference type="CDD" id="cd03244">
    <property type="entry name" value="ABCC_MRP_domain2"/>
    <property type="match status" value="1"/>
</dbReference>
<comment type="similarity">
    <text evidence="2">Belongs to the ABC transporter superfamily. ABCC family. Conjugate transporter (TC 3.A.1.208) subfamily.</text>
</comment>
<keyword evidence="5 13" id="KW-0812">Transmembrane</keyword>
<dbReference type="InterPro" id="IPR003439">
    <property type="entry name" value="ABC_transporter-like_ATP-bd"/>
</dbReference>
<organism evidence="16 17">
    <name type="scientific">Senna tora</name>
    <dbReference type="NCBI Taxonomy" id="362788"/>
    <lineage>
        <taxon>Eukaryota</taxon>
        <taxon>Viridiplantae</taxon>
        <taxon>Streptophyta</taxon>
        <taxon>Embryophyta</taxon>
        <taxon>Tracheophyta</taxon>
        <taxon>Spermatophyta</taxon>
        <taxon>Magnoliopsida</taxon>
        <taxon>eudicotyledons</taxon>
        <taxon>Gunneridae</taxon>
        <taxon>Pentapetalae</taxon>
        <taxon>rosids</taxon>
        <taxon>fabids</taxon>
        <taxon>Fabales</taxon>
        <taxon>Fabaceae</taxon>
        <taxon>Caesalpinioideae</taxon>
        <taxon>Cassia clade</taxon>
        <taxon>Senna</taxon>
    </lineage>
</organism>
<keyword evidence="10 13" id="KW-1133">Transmembrane helix</keyword>
<dbReference type="FunFam" id="3.40.50.300:FF:000169">
    <property type="entry name" value="ABC transporter C family member 3"/>
    <property type="match status" value="1"/>
</dbReference>
<evidence type="ECO:0000256" key="3">
    <source>
        <dbReference type="ARBA" id="ARBA00012191"/>
    </source>
</evidence>
<feature type="transmembrane region" description="Helical" evidence="13">
    <location>
        <begin position="337"/>
        <end position="369"/>
    </location>
</feature>
<dbReference type="CDD" id="cd03250">
    <property type="entry name" value="ABCC_MRP_domain1"/>
    <property type="match status" value="1"/>
</dbReference>
<dbReference type="OrthoDB" id="6500128at2759"/>
<feature type="domain" description="ABC transporter" evidence="14">
    <location>
        <begin position="1140"/>
        <end position="1374"/>
    </location>
</feature>
<evidence type="ECO:0000256" key="13">
    <source>
        <dbReference type="SAM" id="Phobius"/>
    </source>
</evidence>
<keyword evidence="11 13" id="KW-0472">Membrane</keyword>
<dbReference type="PROSITE" id="PS50893">
    <property type="entry name" value="ABC_TRANSPORTER_2"/>
    <property type="match status" value="2"/>
</dbReference>
<dbReference type="PROSITE" id="PS00211">
    <property type="entry name" value="ABC_TRANSPORTER_1"/>
    <property type="match status" value="1"/>
</dbReference>
<keyword evidence="9" id="KW-1278">Translocase</keyword>
<dbReference type="InterPro" id="IPR036640">
    <property type="entry name" value="ABC1_TM_sf"/>
</dbReference>
<evidence type="ECO:0000313" key="17">
    <source>
        <dbReference type="Proteomes" id="UP000634136"/>
    </source>
</evidence>